<proteinExistence type="predicted"/>
<organism evidence="1 2">
    <name type="scientific">Metasolibacillus meyeri</name>
    <dbReference type="NCBI Taxonomy" id="1071052"/>
    <lineage>
        <taxon>Bacteria</taxon>
        <taxon>Bacillati</taxon>
        <taxon>Bacillota</taxon>
        <taxon>Bacilli</taxon>
        <taxon>Bacillales</taxon>
        <taxon>Caryophanaceae</taxon>
        <taxon>Metasolibacillus</taxon>
    </lineage>
</organism>
<name>A0AAW9NV73_9BACL</name>
<gene>
    <name evidence="1" type="ORF">P9B03_06830</name>
</gene>
<accession>A0AAW9NV73</accession>
<comment type="caution">
    <text evidence="1">The sequence shown here is derived from an EMBL/GenBank/DDBJ whole genome shotgun (WGS) entry which is preliminary data.</text>
</comment>
<evidence type="ECO:0000313" key="1">
    <source>
        <dbReference type="EMBL" id="MEC1178193.1"/>
    </source>
</evidence>
<protein>
    <submittedName>
        <fullName evidence="1">DUF4003 family protein</fullName>
    </submittedName>
</protein>
<dbReference type="RefSeq" id="WP_326122735.1">
    <property type="nucleotide sequence ID" value="NZ_JARSFG010000010.1"/>
</dbReference>
<dbReference type="Proteomes" id="UP001344888">
    <property type="component" value="Unassembled WGS sequence"/>
</dbReference>
<dbReference type="AlphaFoldDB" id="A0AAW9NV73"/>
<sequence length="317" mass="36525">MEQILQQFEQNYKKIEKLAGWAVGKPIILLMASYYTARQQEVNIDELQEAIAVIKQETGFFSTLRTNVLIQYVYAMQLAGESDKKEAIHELLSNVEILRKVKFANTSYTTIAALFLTGENKEQQAQRAQLIYREMQKKHKFLTSYDDVPIAVLFALDDVDIELRVQTMRRYYDELKAEKFTQGNELQALSQILTTASIDYNEQIVPYIVAIKQQLEQAKIKVRSAFYVQLGFLVLAKINDEQLQQVIELYELFKSQKYLKWYKNQAFSIAVQQYLPKRSLDANELLSVVSMELLLQMQYAIMATTTAVAVSTSSSSD</sequence>
<reference evidence="1 2" key="1">
    <citation type="submission" date="2023-03" db="EMBL/GenBank/DDBJ databases">
        <title>Bacillus Genome Sequencing.</title>
        <authorList>
            <person name="Dunlap C."/>
        </authorList>
    </citation>
    <scope>NUCLEOTIDE SEQUENCE [LARGE SCALE GENOMIC DNA]</scope>
    <source>
        <strain evidence="1 2">B-59205</strain>
    </source>
</reference>
<keyword evidence="2" id="KW-1185">Reference proteome</keyword>
<evidence type="ECO:0000313" key="2">
    <source>
        <dbReference type="Proteomes" id="UP001344888"/>
    </source>
</evidence>
<dbReference type="InterPro" id="IPR025062">
    <property type="entry name" value="DUF4003"/>
</dbReference>
<dbReference type="Pfam" id="PF13170">
    <property type="entry name" value="DUF4003"/>
    <property type="match status" value="1"/>
</dbReference>
<dbReference type="EMBL" id="JARSFG010000010">
    <property type="protein sequence ID" value="MEC1178193.1"/>
    <property type="molecule type" value="Genomic_DNA"/>
</dbReference>